<name>A0A4Q9VGX2_9HYPH</name>
<gene>
    <name evidence="1" type="ORF">EYW49_20590</name>
</gene>
<organism evidence="1 2">
    <name type="scientific">Siculibacillus lacustris</name>
    <dbReference type="NCBI Taxonomy" id="1549641"/>
    <lineage>
        <taxon>Bacteria</taxon>
        <taxon>Pseudomonadati</taxon>
        <taxon>Pseudomonadota</taxon>
        <taxon>Alphaproteobacteria</taxon>
        <taxon>Hyphomicrobiales</taxon>
        <taxon>Ancalomicrobiaceae</taxon>
        <taxon>Siculibacillus</taxon>
    </lineage>
</organism>
<reference evidence="1 2" key="1">
    <citation type="submission" date="2019-02" db="EMBL/GenBank/DDBJ databases">
        <title>Siculibacillus lacustris gen. nov., sp. nov., a new rosette-forming bacterium isolated from a freshwater crater lake (Lake St. Ana, Romania).</title>
        <authorList>
            <person name="Felfoldi T."/>
            <person name="Marton Z."/>
            <person name="Szabo A."/>
            <person name="Mentes A."/>
            <person name="Boka K."/>
            <person name="Marialigeti K."/>
            <person name="Mathe I."/>
            <person name="Koncz M."/>
            <person name="Schumann P."/>
            <person name="Toth E."/>
        </authorList>
    </citation>
    <scope>NUCLEOTIDE SEQUENCE [LARGE SCALE GENOMIC DNA]</scope>
    <source>
        <strain evidence="1 2">SA-279</strain>
    </source>
</reference>
<accession>A0A4Q9VGX2</accession>
<dbReference type="EMBL" id="SJFN01000045">
    <property type="protein sequence ID" value="TBW33360.1"/>
    <property type="molecule type" value="Genomic_DNA"/>
</dbReference>
<comment type="caution">
    <text evidence="1">The sequence shown here is derived from an EMBL/GenBank/DDBJ whole genome shotgun (WGS) entry which is preliminary data.</text>
</comment>
<proteinExistence type="predicted"/>
<evidence type="ECO:0000313" key="2">
    <source>
        <dbReference type="Proteomes" id="UP000292781"/>
    </source>
</evidence>
<evidence type="ECO:0000313" key="1">
    <source>
        <dbReference type="EMBL" id="TBW33360.1"/>
    </source>
</evidence>
<dbReference type="Proteomes" id="UP000292781">
    <property type="component" value="Unassembled WGS sequence"/>
</dbReference>
<sequence length="69" mass="7323">MTDQTIPDAAPAPAAPVLTFVRRHPSYATLDVILENGTPMPDAGAEIDLSQPGWASLLERDILVTVPAK</sequence>
<protein>
    <submittedName>
        <fullName evidence="1">Uncharacterized protein</fullName>
    </submittedName>
</protein>
<dbReference type="AlphaFoldDB" id="A0A4Q9VGX2"/>
<dbReference type="OrthoDB" id="9988785at2"/>
<keyword evidence="2" id="KW-1185">Reference proteome</keyword>
<dbReference type="RefSeq" id="WP_131311516.1">
    <property type="nucleotide sequence ID" value="NZ_SJFN01000045.1"/>
</dbReference>